<comment type="similarity">
    <text evidence="2">Belongs to the peptidase S1 family.</text>
</comment>
<dbReference type="InterPro" id="IPR050430">
    <property type="entry name" value="Peptidase_S1"/>
</dbReference>
<dbReference type="SMART" id="SM00020">
    <property type="entry name" value="Tryp_SPc"/>
    <property type="match status" value="1"/>
</dbReference>
<dbReference type="PROSITE" id="PS00135">
    <property type="entry name" value="TRYPSIN_SER"/>
    <property type="match status" value="1"/>
</dbReference>
<evidence type="ECO:0000256" key="3">
    <source>
        <dbReference type="ARBA" id="ARBA00022670"/>
    </source>
</evidence>
<sequence length="1411" mass="147146">MPPSRIARGYVRNPRRPFHCWGYPHYIYELSIRILLAIDRHSVPQCKRSNRTSVLEDTENISGAYDRHKGIRSYDSSGFPHDNANRGVKSYGTPSGHGASYDHGIKGGGHGYNKNNDCSKCKWENDDYWERDEPEEEGDENDGDECDDGQYRPHEVHHHDSNRGHKPGSHPSGVHKTGPTGVYDGEGGSPGGLLGGSPGGPLGGSPGDPLGGSPGSPLSSSPGSPSGGINYPSIGYSRPISGYESTPKPGFSWNTPSADASKPGYGSVTVGAFGTTPSSWPDWNRRTTPSSFGSSPKPAWDSGHDGRFPSSQRPGASVPNFDAMTKSGQGWPTNQFPSSSSSAIPHAGSGISSPSYGNPQKSQNRPYGQPGTQSTYTGAYAGASVTSGVGSPYGTTSSFGRKDHPFDLHKPTNTQASQGSYGTDQAPSSIDNNYYGLGGYNKPRPGSYSTPTTIINTIGTTKRPYEGIDSSKTVPGLQTDPFAPRKSPGSPSGVYEHPDVTKPSYGSTTSWLGQTGSSPWRGTGTTPHIGFPTLNTGFGTTKTPFSHVSTPSSTLSAPYDRTGPKQPNFNIASSSAIASTGASAFGTFPGTYNIPSITGTTSLYGTTPAYRGSSSYTPGVKGSVGSTKPAYGTIPHSTYPNIESSTWPRGQSGSGTRPWSNGKPGDGSGITPDRHSPSILPAKQPQGSGTWPSGQPASGSGAWSSSKQPGDGSKAWPGQIQSGPGSGSGCGPGGNCEGATGLQESSNCGGCCGNYNCNSNCSGRDNVPVQGLCDGIIGPSGVNKTYYPAGTGDGNVPNIGAAYGPDSLHNIGADARPVYPGTQDPWIENANNKPIGPGNPFLDSSWNRPKPGSSNSYNDRNVIPHEENIKSVGQKNLFLNNDNRRGDNNANPNEGVNPLEEKISKGNNPFLTPLIGGSDGSNRPSYNKYPDKLGTPESFPGSGTPGNYPGSGIPGNYPGSGTPGNYPGSGTQGNYFGSGTLGNHPGSGTPGSYPGSGSNSQGPNPIQCKLGLFGCGAPGSGSYAGGKHSGGTFGGNVGTGTGNPGIDNVPGGNPGSGGFVVGADHPGGNNLASSVSGAQARAYAGSFSSAQASSFAGSFPSASGSANNFGRNLSPNGAQNQDGLNSWASSGASAFASSSAGRNKGYHHENRYSNGYNGQSSNNMRQRYLLRRQGIQALRIRRLVGGQPAIEFEFPYQVSVRYYNLHICSGALISDRHVLSAAHCICGLIDEPSEELNVHTGSINLKEGEKHAVKDVICHPDYVYGSEKSWTADLVVIMLAKEICISSCQSPIALATHDDVPIGQQAIISGWGSVHPFSWLSRDLQKLSVPIIDNNVCQTYYKNTTILNSQICTFERKGIGACKGDSGSPLVHNCTLIGIFSWTKPCALGFPDVFTRVSHFMDFIKQVMQDN</sequence>
<dbReference type="InterPro" id="IPR001314">
    <property type="entry name" value="Peptidase_S1A"/>
</dbReference>
<feature type="region of interest" description="Disordered" evidence="8">
    <location>
        <begin position="1035"/>
        <end position="1064"/>
    </location>
</feature>
<evidence type="ECO:0000313" key="10">
    <source>
        <dbReference type="EMBL" id="KYM88522.1"/>
    </source>
</evidence>
<dbReference type="InterPro" id="IPR018114">
    <property type="entry name" value="TRYPSIN_HIS"/>
</dbReference>
<keyword evidence="5 7" id="KW-0720">Serine protease</keyword>
<feature type="region of interest" description="Disordered" evidence="8">
    <location>
        <begin position="465"/>
        <end position="521"/>
    </location>
</feature>
<feature type="compositionally biased region" description="Basic and acidic residues" evidence="8">
    <location>
        <begin position="400"/>
        <end position="410"/>
    </location>
</feature>
<dbReference type="FunFam" id="2.40.10.10:FF:000036">
    <property type="entry name" value="Trypsin beta"/>
    <property type="match status" value="1"/>
</dbReference>
<evidence type="ECO:0000256" key="7">
    <source>
        <dbReference type="RuleBase" id="RU363034"/>
    </source>
</evidence>
<keyword evidence="3 7" id="KW-0645">Protease</keyword>
<evidence type="ECO:0000256" key="5">
    <source>
        <dbReference type="ARBA" id="ARBA00022825"/>
    </source>
</evidence>
<feature type="region of interest" description="Disordered" evidence="8">
    <location>
        <begin position="832"/>
        <end position="1004"/>
    </location>
</feature>
<evidence type="ECO:0000259" key="9">
    <source>
        <dbReference type="PROSITE" id="PS50240"/>
    </source>
</evidence>
<feature type="compositionally biased region" description="Polar residues" evidence="8">
    <location>
        <begin position="354"/>
        <end position="377"/>
    </location>
</feature>
<feature type="compositionally biased region" description="Polar residues" evidence="8">
    <location>
        <begin position="968"/>
        <end position="977"/>
    </location>
</feature>
<keyword evidence="4 7" id="KW-0378">Hydrolase</keyword>
<feature type="region of interest" description="Disordered" evidence="8">
    <location>
        <begin position="1138"/>
        <end position="1160"/>
    </location>
</feature>
<feature type="compositionally biased region" description="Polar residues" evidence="8">
    <location>
        <begin position="326"/>
        <end position="336"/>
    </location>
</feature>
<evidence type="ECO:0000256" key="8">
    <source>
        <dbReference type="SAM" id="MobiDB-lite"/>
    </source>
</evidence>
<feature type="compositionally biased region" description="Polar residues" evidence="8">
    <location>
        <begin position="384"/>
        <end position="399"/>
    </location>
</feature>
<dbReference type="EMBL" id="KQ976424">
    <property type="protein sequence ID" value="KYM88522.1"/>
    <property type="molecule type" value="Genomic_DNA"/>
</dbReference>
<keyword evidence="11" id="KW-1185">Reference proteome</keyword>
<feature type="compositionally biased region" description="Acidic residues" evidence="8">
    <location>
        <begin position="131"/>
        <end position="148"/>
    </location>
</feature>
<dbReference type="CDD" id="cd00190">
    <property type="entry name" value="Tryp_SPc"/>
    <property type="match status" value="1"/>
</dbReference>
<name>A0A195BPS5_9HYME</name>
<dbReference type="SUPFAM" id="SSF50494">
    <property type="entry name" value="Trypsin-like serine proteases"/>
    <property type="match status" value="1"/>
</dbReference>
<feature type="compositionally biased region" description="Low complexity" evidence="8">
    <location>
        <begin position="337"/>
        <end position="353"/>
    </location>
</feature>
<dbReference type="GO" id="GO:0004252">
    <property type="term" value="F:serine-type endopeptidase activity"/>
    <property type="evidence" value="ECO:0007669"/>
    <property type="project" value="InterPro"/>
</dbReference>
<dbReference type="GO" id="GO:0005576">
    <property type="term" value="C:extracellular region"/>
    <property type="evidence" value="ECO:0007669"/>
    <property type="project" value="UniProtKB-SubCell"/>
</dbReference>
<dbReference type="InterPro" id="IPR033116">
    <property type="entry name" value="TRYPSIN_SER"/>
</dbReference>
<dbReference type="GO" id="GO:0006508">
    <property type="term" value="P:proteolysis"/>
    <property type="evidence" value="ECO:0007669"/>
    <property type="project" value="UniProtKB-KW"/>
</dbReference>
<evidence type="ECO:0000256" key="4">
    <source>
        <dbReference type="ARBA" id="ARBA00022801"/>
    </source>
</evidence>
<dbReference type="Proteomes" id="UP000078540">
    <property type="component" value="Unassembled WGS sequence"/>
</dbReference>
<feature type="compositionally biased region" description="Polar residues" evidence="8">
    <location>
        <begin position="635"/>
        <end position="659"/>
    </location>
</feature>
<evidence type="ECO:0000256" key="6">
    <source>
        <dbReference type="ARBA" id="ARBA00023157"/>
    </source>
</evidence>
<gene>
    <name evidence="10" type="ORF">ALC53_03005</name>
</gene>
<feature type="compositionally biased region" description="Gly residues" evidence="8">
    <location>
        <begin position="184"/>
        <end position="214"/>
    </location>
</feature>
<evidence type="ECO:0000256" key="2">
    <source>
        <dbReference type="ARBA" id="ARBA00007664"/>
    </source>
</evidence>
<feature type="region of interest" description="Disordered" evidence="8">
    <location>
        <begin position="72"/>
        <end position="95"/>
    </location>
</feature>
<feature type="domain" description="Peptidase S1" evidence="9">
    <location>
        <begin position="1183"/>
        <end position="1409"/>
    </location>
</feature>
<keyword evidence="6" id="KW-1015">Disulfide bond</keyword>
<dbReference type="PRINTS" id="PR00722">
    <property type="entry name" value="CHYMOTRYPSIN"/>
</dbReference>
<feature type="compositionally biased region" description="Polar residues" evidence="8">
    <location>
        <begin position="504"/>
        <end position="521"/>
    </location>
</feature>
<dbReference type="PROSITE" id="PS50240">
    <property type="entry name" value="TRYPSIN_DOM"/>
    <property type="match status" value="1"/>
</dbReference>
<feature type="compositionally biased region" description="Basic and acidic residues" evidence="8">
    <location>
        <begin position="149"/>
        <end position="163"/>
    </location>
</feature>
<feature type="region of interest" description="Disordered" evidence="8">
    <location>
        <begin position="613"/>
        <end position="732"/>
    </location>
</feature>
<dbReference type="Pfam" id="PF00089">
    <property type="entry name" value="Trypsin"/>
    <property type="match status" value="1"/>
</dbReference>
<feature type="compositionally biased region" description="Polar residues" evidence="8">
    <location>
        <begin position="685"/>
        <end position="708"/>
    </location>
</feature>
<dbReference type="PROSITE" id="PS00134">
    <property type="entry name" value="TRYPSIN_HIS"/>
    <property type="match status" value="1"/>
</dbReference>
<evidence type="ECO:0000313" key="11">
    <source>
        <dbReference type="Proteomes" id="UP000078540"/>
    </source>
</evidence>
<protein>
    <submittedName>
        <fullName evidence="10">Chymotrypsin-2</fullName>
    </submittedName>
</protein>
<dbReference type="STRING" id="520822.A0A195BPS5"/>
<dbReference type="PANTHER" id="PTHR24276">
    <property type="entry name" value="POLYSERASE-RELATED"/>
    <property type="match status" value="1"/>
</dbReference>
<evidence type="ECO:0000256" key="1">
    <source>
        <dbReference type="ARBA" id="ARBA00004239"/>
    </source>
</evidence>
<feature type="compositionally biased region" description="Polar residues" evidence="8">
    <location>
        <begin position="842"/>
        <end position="859"/>
    </location>
</feature>
<reference evidence="10 11" key="1">
    <citation type="submission" date="2015-09" db="EMBL/GenBank/DDBJ databases">
        <title>Atta colombica WGS genome.</title>
        <authorList>
            <person name="Nygaard S."/>
            <person name="Hu H."/>
            <person name="Boomsma J."/>
            <person name="Zhang G."/>
        </authorList>
    </citation>
    <scope>NUCLEOTIDE SEQUENCE [LARGE SCALE GENOMIC DNA]</scope>
    <source>
        <strain evidence="10">Treedump-2</strain>
        <tissue evidence="10">Whole body</tissue>
    </source>
</reference>
<feature type="compositionally biased region" description="Low complexity" evidence="8">
    <location>
        <begin position="215"/>
        <end position="228"/>
    </location>
</feature>
<dbReference type="InterPro" id="IPR043504">
    <property type="entry name" value="Peptidase_S1_PA_chymotrypsin"/>
</dbReference>
<organism evidence="10 11">
    <name type="scientific">Atta colombica</name>
    <dbReference type="NCBI Taxonomy" id="520822"/>
    <lineage>
        <taxon>Eukaryota</taxon>
        <taxon>Metazoa</taxon>
        <taxon>Ecdysozoa</taxon>
        <taxon>Arthropoda</taxon>
        <taxon>Hexapoda</taxon>
        <taxon>Insecta</taxon>
        <taxon>Pterygota</taxon>
        <taxon>Neoptera</taxon>
        <taxon>Endopterygota</taxon>
        <taxon>Hymenoptera</taxon>
        <taxon>Apocrita</taxon>
        <taxon>Aculeata</taxon>
        <taxon>Formicoidea</taxon>
        <taxon>Formicidae</taxon>
        <taxon>Myrmicinae</taxon>
        <taxon>Atta</taxon>
    </lineage>
</organism>
<dbReference type="PANTHER" id="PTHR24276:SF98">
    <property type="entry name" value="FI18310P1-RELATED"/>
    <property type="match status" value="1"/>
</dbReference>
<proteinExistence type="inferred from homology"/>
<comment type="subcellular location">
    <subcellularLocation>
        <location evidence="1">Secreted</location>
        <location evidence="1">Extracellular space</location>
    </subcellularLocation>
</comment>
<accession>A0A195BPS5</accession>
<feature type="compositionally biased region" description="Polar residues" evidence="8">
    <location>
        <begin position="275"/>
        <end position="294"/>
    </location>
</feature>
<feature type="compositionally biased region" description="Low complexity" evidence="8">
    <location>
        <begin position="986"/>
        <end position="1004"/>
    </location>
</feature>
<dbReference type="Gene3D" id="2.40.10.10">
    <property type="entry name" value="Trypsin-like serine proteases"/>
    <property type="match status" value="1"/>
</dbReference>
<feature type="region of interest" description="Disordered" evidence="8">
    <location>
        <begin position="131"/>
        <end position="451"/>
    </location>
</feature>
<feature type="compositionally biased region" description="Polar residues" evidence="8">
    <location>
        <begin position="411"/>
        <end position="432"/>
    </location>
</feature>
<dbReference type="InterPro" id="IPR009003">
    <property type="entry name" value="Peptidase_S1_PA"/>
</dbReference>
<dbReference type="InterPro" id="IPR001254">
    <property type="entry name" value="Trypsin_dom"/>
</dbReference>